<dbReference type="PANTHER" id="PTHR12725">
    <property type="entry name" value="HALOACID DEHALOGENASE-LIKE HYDROLASE"/>
    <property type="match status" value="1"/>
</dbReference>
<gene>
    <name evidence="1" type="ORF">AYBTSS11_LOCUS16258</name>
</gene>
<dbReference type="Gene3D" id="3.40.50.1000">
    <property type="entry name" value="HAD superfamily/HAD-like"/>
    <property type="match status" value="1"/>
</dbReference>
<dbReference type="NCBIfam" id="TIGR01993">
    <property type="entry name" value="Pyr-5-nucltdase"/>
    <property type="match status" value="1"/>
</dbReference>
<dbReference type="SFLD" id="SFLDG01132">
    <property type="entry name" value="C1.5.3:_5'-Nucleotidase_Like"/>
    <property type="match status" value="1"/>
</dbReference>
<dbReference type="SFLD" id="SFLDG01129">
    <property type="entry name" value="C1.5:_HAD__Beta-PGM__Phosphata"/>
    <property type="match status" value="1"/>
</dbReference>
<dbReference type="InterPro" id="IPR036412">
    <property type="entry name" value="HAD-like_sf"/>
</dbReference>
<dbReference type="Gramene" id="rna-AYBTSS11_LOCUS16258">
    <property type="protein sequence ID" value="CAJ1955688.1"/>
    <property type="gene ID" value="gene-AYBTSS11_LOCUS16258"/>
</dbReference>
<dbReference type="InterPro" id="IPR023214">
    <property type="entry name" value="HAD_sf"/>
</dbReference>
<dbReference type="Proteomes" id="UP001189624">
    <property type="component" value="Chromosome 5"/>
</dbReference>
<evidence type="ECO:0000313" key="1">
    <source>
        <dbReference type="EMBL" id="CAJ1955688.1"/>
    </source>
</evidence>
<dbReference type="AlphaFoldDB" id="A0AA86SI63"/>
<dbReference type="InterPro" id="IPR006439">
    <property type="entry name" value="HAD-SF_hydro_IA"/>
</dbReference>
<dbReference type="SUPFAM" id="SSF56784">
    <property type="entry name" value="HAD-like"/>
    <property type="match status" value="1"/>
</dbReference>
<proteinExistence type="predicted"/>
<dbReference type="EMBL" id="OY731402">
    <property type="protein sequence ID" value="CAJ1955688.1"/>
    <property type="molecule type" value="Genomic_DNA"/>
</dbReference>
<dbReference type="InterPro" id="IPR010237">
    <property type="entry name" value="Pyr-5-nucltdase"/>
</dbReference>
<accession>A0AA86SI63</accession>
<dbReference type="NCBIfam" id="TIGR01509">
    <property type="entry name" value="HAD-SF-IA-v3"/>
    <property type="match status" value="1"/>
</dbReference>
<sequence>MVLLAMSAGENMRNGESHMQTCELHKGWSASSRFPLHFGNIHRELAYTYTDCVLHLFLLKLEDIAVKVTLRSNKQWRRKQWWKKRGLVKSRRSWRHKREELVEIRRVEVAILGRLSFPPKGKRLLLRGRRGCQRRGYAALPPLGRGTTATGITIHDEITILHLNHTITTVRVTVSQSLSFKAILFISLLFSTVSLSALLLLVMTVCNTLSLTESEMENGDQFQEISQAKYYCLLFDLDDTLYPLSSGLAEQVTKNIQEYMIQKLGIIEDKVPELCFSLYKTYGTTMAGLKAIGYDFDYDDFHGFVHGRLPYDMLKPDPVLRGILLSLPVRKIIFTNSDKTHASRVLHRLGLEDCFERVISFETLNSSNEDGSEYKPSSTGIFDFYEYIHRPDSDVVLPRTPVVCKPFQDAFEKVFNMADIDPQRTLFFDDSLRNLQTGNSLGLHTVLVGTSVRTTGVDHALESIHNMKEAFPELWEGHEKPESVECSRKVSIETSVVA</sequence>
<evidence type="ECO:0000313" key="2">
    <source>
        <dbReference type="Proteomes" id="UP001189624"/>
    </source>
</evidence>
<keyword evidence="2" id="KW-1185">Reference proteome</keyword>
<organism evidence="1 2">
    <name type="scientific">Sphenostylis stenocarpa</name>
    <dbReference type="NCBI Taxonomy" id="92480"/>
    <lineage>
        <taxon>Eukaryota</taxon>
        <taxon>Viridiplantae</taxon>
        <taxon>Streptophyta</taxon>
        <taxon>Embryophyta</taxon>
        <taxon>Tracheophyta</taxon>
        <taxon>Spermatophyta</taxon>
        <taxon>Magnoliopsida</taxon>
        <taxon>eudicotyledons</taxon>
        <taxon>Gunneridae</taxon>
        <taxon>Pentapetalae</taxon>
        <taxon>rosids</taxon>
        <taxon>fabids</taxon>
        <taxon>Fabales</taxon>
        <taxon>Fabaceae</taxon>
        <taxon>Papilionoideae</taxon>
        <taxon>50 kb inversion clade</taxon>
        <taxon>NPAAA clade</taxon>
        <taxon>indigoferoid/millettioid clade</taxon>
        <taxon>Phaseoleae</taxon>
        <taxon>Sphenostylis</taxon>
    </lineage>
</organism>
<dbReference type="PANTHER" id="PTHR12725:SF72">
    <property type="entry name" value="HALOACID DEHALOGENASE-LIKE HYDROLASE"/>
    <property type="match status" value="1"/>
</dbReference>
<reference evidence="1" key="1">
    <citation type="submission" date="2023-10" db="EMBL/GenBank/DDBJ databases">
        <authorList>
            <person name="Domelevo Entfellner J.-B."/>
        </authorList>
    </citation>
    <scope>NUCLEOTIDE SEQUENCE</scope>
</reference>
<dbReference type="CDD" id="cd02604">
    <property type="entry name" value="HAD_5NT"/>
    <property type="match status" value="1"/>
</dbReference>
<dbReference type="SFLD" id="SFLDS00003">
    <property type="entry name" value="Haloacid_Dehalogenase"/>
    <property type="match status" value="1"/>
</dbReference>
<protein>
    <submittedName>
        <fullName evidence="1">Uncharacterized protein</fullName>
    </submittedName>
</protein>
<name>A0AA86SI63_9FABA</name>